<dbReference type="EMBL" id="BSXT01001406">
    <property type="protein sequence ID" value="GMF42176.1"/>
    <property type="molecule type" value="Genomic_DNA"/>
</dbReference>
<evidence type="ECO:0000313" key="3">
    <source>
        <dbReference type="Proteomes" id="UP001165121"/>
    </source>
</evidence>
<gene>
    <name evidence="2" type="ORF">Pfra01_001368800</name>
</gene>
<sequence>MVQFVLPTLKANTIITHRFEVIEHSRDAMVNSRDIMGVLGLIINFKAKIVQWEDSTSKLNTGHHIAVDDYDVTEETKEAADKAVQPEQLLPEHLEGGQGRAT</sequence>
<dbReference type="Proteomes" id="UP001165121">
    <property type="component" value="Unassembled WGS sequence"/>
</dbReference>
<proteinExistence type="predicted"/>
<comment type="caution">
    <text evidence="2">The sequence shown here is derived from an EMBL/GenBank/DDBJ whole genome shotgun (WGS) entry which is preliminary data.</text>
</comment>
<protein>
    <submittedName>
        <fullName evidence="2">Unnamed protein product</fullName>
    </submittedName>
</protein>
<organism evidence="2 3">
    <name type="scientific">Phytophthora fragariaefolia</name>
    <dbReference type="NCBI Taxonomy" id="1490495"/>
    <lineage>
        <taxon>Eukaryota</taxon>
        <taxon>Sar</taxon>
        <taxon>Stramenopiles</taxon>
        <taxon>Oomycota</taxon>
        <taxon>Peronosporomycetes</taxon>
        <taxon>Peronosporales</taxon>
        <taxon>Peronosporaceae</taxon>
        <taxon>Phytophthora</taxon>
    </lineage>
</organism>
<reference evidence="2" key="1">
    <citation type="submission" date="2023-04" db="EMBL/GenBank/DDBJ databases">
        <title>Phytophthora fragariaefolia NBRC 109709.</title>
        <authorList>
            <person name="Ichikawa N."/>
            <person name="Sato H."/>
            <person name="Tonouchi N."/>
        </authorList>
    </citation>
    <scope>NUCLEOTIDE SEQUENCE</scope>
    <source>
        <strain evidence="2">NBRC 109709</strain>
    </source>
</reference>
<evidence type="ECO:0000256" key="1">
    <source>
        <dbReference type="SAM" id="MobiDB-lite"/>
    </source>
</evidence>
<feature type="region of interest" description="Disordered" evidence="1">
    <location>
        <begin position="76"/>
        <end position="102"/>
    </location>
</feature>
<name>A0A9W6XLV3_9STRA</name>
<dbReference type="AlphaFoldDB" id="A0A9W6XLV3"/>
<accession>A0A9W6XLV3</accession>
<evidence type="ECO:0000313" key="2">
    <source>
        <dbReference type="EMBL" id="GMF42176.1"/>
    </source>
</evidence>
<dbReference type="OrthoDB" id="10553729at2759"/>
<keyword evidence="3" id="KW-1185">Reference proteome</keyword>